<feature type="compositionally biased region" description="Basic and acidic residues" evidence="1">
    <location>
        <begin position="57"/>
        <end position="67"/>
    </location>
</feature>
<dbReference type="PANTHER" id="PTHR48015:SF16">
    <property type="entry name" value="SERINE_THREONINE-PROTEIN KINASE SULU"/>
    <property type="match status" value="1"/>
</dbReference>
<feature type="region of interest" description="Disordered" evidence="1">
    <location>
        <begin position="30"/>
        <end position="79"/>
    </location>
</feature>
<dbReference type="EMBL" id="JAGTJR010000010">
    <property type="protein sequence ID" value="KAH7053448.1"/>
    <property type="molecule type" value="Genomic_DNA"/>
</dbReference>
<dbReference type="SUPFAM" id="SSF56112">
    <property type="entry name" value="Protein kinase-like (PK-like)"/>
    <property type="match status" value="1"/>
</dbReference>
<evidence type="ECO:0000313" key="3">
    <source>
        <dbReference type="EMBL" id="KAH7053448.1"/>
    </source>
</evidence>
<dbReference type="Proteomes" id="UP000774617">
    <property type="component" value="Unassembled WGS sequence"/>
</dbReference>
<reference evidence="3 4" key="1">
    <citation type="journal article" date="2021" name="Nat. Commun.">
        <title>Genetic determinants of endophytism in the Arabidopsis root mycobiome.</title>
        <authorList>
            <person name="Mesny F."/>
            <person name="Miyauchi S."/>
            <person name="Thiergart T."/>
            <person name="Pickel B."/>
            <person name="Atanasova L."/>
            <person name="Karlsson M."/>
            <person name="Huettel B."/>
            <person name="Barry K.W."/>
            <person name="Haridas S."/>
            <person name="Chen C."/>
            <person name="Bauer D."/>
            <person name="Andreopoulos W."/>
            <person name="Pangilinan J."/>
            <person name="LaButti K."/>
            <person name="Riley R."/>
            <person name="Lipzen A."/>
            <person name="Clum A."/>
            <person name="Drula E."/>
            <person name="Henrissat B."/>
            <person name="Kohler A."/>
            <person name="Grigoriev I.V."/>
            <person name="Martin F.M."/>
            <person name="Hacquard S."/>
        </authorList>
    </citation>
    <scope>NUCLEOTIDE SEQUENCE [LARGE SCALE GENOMIC DNA]</scope>
    <source>
        <strain evidence="3 4">MPI-SDFR-AT-0080</strain>
    </source>
</reference>
<proteinExistence type="predicted"/>
<dbReference type="InterPro" id="IPR011009">
    <property type="entry name" value="Kinase-like_dom_sf"/>
</dbReference>
<dbReference type="InterPro" id="IPR050285">
    <property type="entry name" value="STE20_Ser/Thr_kinase"/>
</dbReference>
<dbReference type="InterPro" id="IPR000719">
    <property type="entry name" value="Prot_kinase_dom"/>
</dbReference>
<evidence type="ECO:0000256" key="1">
    <source>
        <dbReference type="SAM" id="MobiDB-lite"/>
    </source>
</evidence>
<evidence type="ECO:0000313" key="4">
    <source>
        <dbReference type="Proteomes" id="UP000774617"/>
    </source>
</evidence>
<accession>A0ABQ8GHR0</accession>
<keyword evidence="4" id="KW-1185">Reference proteome</keyword>
<dbReference type="PROSITE" id="PS50011">
    <property type="entry name" value="PROTEIN_KINASE_DOM"/>
    <property type="match status" value="1"/>
</dbReference>
<dbReference type="PANTHER" id="PTHR48015">
    <property type="entry name" value="SERINE/THREONINE-PROTEIN KINASE TAO"/>
    <property type="match status" value="1"/>
</dbReference>
<protein>
    <recommendedName>
        <fullName evidence="2">Protein kinase domain-containing protein</fullName>
    </recommendedName>
</protein>
<dbReference type="Pfam" id="PF00069">
    <property type="entry name" value="Pkinase"/>
    <property type="match status" value="1"/>
</dbReference>
<gene>
    <name evidence="3" type="ORF">B0J12DRAFT_659961</name>
</gene>
<sequence>MTTMESQRDRPTTTFPPHAFYGLVHEDYGSDQPVHSHLENTTLGRNDEVADTGPNRTPDRQMGRQDHQQTAQPTVPLPKVLASVDRPKDSGDSSAIVQFSRRDPNEIYQPVYSLGQTGDTIISYHRTRPVTDAVAIRKTAMVAKNSPRIVKQPLHKNIARAMEGFYHEESRFVVYECMDLSLEDVMAAPVVIHEDHVAVICSEVLQGLQYMHETLKHRHGSIKAASILLSISGDIKIGNITESQLKEDSKDFQSDLLGLKETIKGLVDSWSPDATAFLKAIDISSCAELFRSPFLKKHTGVKVLLPLLRMTNVSVGRGWRFCRRLSAASAG</sequence>
<organism evidence="3 4">
    <name type="scientific">Macrophomina phaseolina</name>
    <dbReference type="NCBI Taxonomy" id="35725"/>
    <lineage>
        <taxon>Eukaryota</taxon>
        <taxon>Fungi</taxon>
        <taxon>Dikarya</taxon>
        <taxon>Ascomycota</taxon>
        <taxon>Pezizomycotina</taxon>
        <taxon>Dothideomycetes</taxon>
        <taxon>Dothideomycetes incertae sedis</taxon>
        <taxon>Botryosphaeriales</taxon>
        <taxon>Botryosphaeriaceae</taxon>
        <taxon>Macrophomina</taxon>
    </lineage>
</organism>
<dbReference type="SMART" id="SM00220">
    <property type="entry name" value="S_TKc"/>
    <property type="match status" value="1"/>
</dbReference>
<evidence type="ECO:0000259" key="2">
    <source>
        <dbReference type="PROSITE" id="PS50011"/>
    </source>
</evidence>
<dbReference type="Gene3D" id="1.10.510.10">
    <property type="entry name" value="Transferase(Phosphotransferase) domain 1"/>
    <property type="match status" value="1"/>
</dbReference>
<feature type="domain" description="Protein kinase" evidence="2">
    <location>
        <begin position="108"/>
        <end position="331"/>
    </location>
</feature>
<name>A0ABQ8GHR0_9PEZI</name>
<comment type="caution">
    <text evidence="3">The sequence shown here is derived from an EMBL/GenBank/DDBJ whole genome shotgun (WGS) entry which is preliminary data.</text>
</comment>